<dbReference type="Gene3D" id="3.40.190.10">
    <property type="entry name" value="Periplasmic binding protein-like II"/>
    <property type="match status" value="1"/>
</dbReference>
<proteinExistence type="predicted"/>
<dbReference type="SUPFAM" id="SSF53850">
    <property type="entry name" value="Periplasmic binding protein-like II"/>
    <property type="match status" value="1"/>
</dbReference>
<dbReference type="EMBL" id="JABCSC020000001">
    <property type="protein sequence ID" value="NSL54601.1"/>
    <property type="molecule type" value="Genomic_DNA"/>
</dbReference>
<feature type="domain" description="Solute-binding protein family 5" evidence="1">
    <location>
        <begin position="78"/>
        <end position="497"/>
    </location>
</feature>
<evidence type="ECO:0000313" key="2">
    <source>
        <dbReference type="EMBL" id="NSL54601.1"/>
    </source>
</evidence>
<dbReference type="PANTHER" id="PTHR30290:SF62">
    <property type="entry name" value="OLIGOPEPTIDE ABC TRANSPORTER, PERIPLASMIC OLIGOPEPTIDE-BINDING PROTEIN"/>
    <property type="match status" value="1"/>
</dbReference>
<gene>
    <name evidence="2" type="ORF">HJ583_006170</name>
</gene>
<dbReference type="CDD" id="cd08500">
    <property type="entry name" value="PBP2_NikA_DppA_OppA_like_4"/>
    <property type="match status" value="1"/>
</dbReference>
<dbReference type="InterPro" id="IPR000914">
    <property type="entry name" value="SBP_5_dom"/>
</dbReference>
<comment type="caution">
    <text evidence="2">The sequence shown here is derived from an EMBL/GenBank/DDBJ whole genome shotgun (WGS) entry which is preliminary data.</text>
</comment>
<reference evidence="2 3" key="1">
    <citation type="submission" date="2020-06" db="EMBL/GenBank/DDBJ databases">
        <title>Draft genome of Uliginosibacterium sp. IMCC34675.</title>
        <authorList>
            <person name="Song J."/>
        </authorList>
    </citation>
    <scope>NUCLEOTIDE SEQUENCE [LARGE SCALE GENOMIC DNA]</scope>
    <source>
        <strain evidence="2 3">IMCC34675</strain>
    </source>
</reference>
<dbReference type="Pfam" id="PF00496">
    <property type="entry name" value="SBP_bac_5"/>
    <property type="match status" value="1"/>
</dbReference>
<evidence type="ECO:0000313" key="3">
    <source>
        <dbReference type="Proteomes" id="UP000778523"/>
    </source>
</evidence>
<dbReference type="Proteomes" id="UP000778523">
    <property type="component" value="Unassembled WGS sequence"/>
</dbReference>
<dbReference type="InterPro" id="IPR039424">
    <property type="entry name" value="SBP_5"/>
</dbReference>
<sequence length="612" mass="68114">MSSQAFSEAPELSARVAAGELAPVQRRLPDSPEVIHALPGARYGGSLRSALLASGDENGVLRFVAQGLTRWDTRFEHIQPNIAERWTVNRDATEYVFSLRHGLRWSDGVPFTADDVVFAVNEVIADRRLSGPPADRYQAAGETMRAEKIDTWQVRIRFAAGNRLLPEELAGPYGHHPVLYPRHYCTRFHAAYNPQADAEAKQAGLSGWMALFNRQCPAFAGRWSNPDKPTLDPWVISAGLGRGLTPVVLQRNPYFWQVDQRGRQLPYLDAIRFELFRDPTAILAAAMEGRLDLQIRHVSGVAARERLAALVASGSHVQMSLPDVNASAVGLYLNHTTVRDALRRLYADVRFKAALSQAFDRDAIARGVFRGEVTPWQVGPPRGHRFYNEKLASQFTRFDLAAANHSLDALGLTARDAQGFRLLPDGARLSLRAIVNSNAEQMIATLEMVRQDWAQAGIELVIEALDRAVASSRARANDYDISVDVVSGGIDPTYNPRAYLAQHPADSRQGLPWVRWYDSHGTEGLEPPPAMRQRLQWWDEWKAARSAAEADRLFQRILAIAAEELEVLGTVSSPAQTGIRARRLQGVPDQMPGAWIWPTPNPSLPQQYFFTD</sequence>
<organism evidence="2 3">
    <name type="scientific">Uliginosibacterium aquaticum</name>
    <dbReference type="NCBI Taxonomy" id="2731212"/>
    <lineage>
        <taxon>Bacteria</taxon>
        <taxon>Pseudomonadati</taxon>
        <taxon>Pseudomonadota</taxon>
        <taxon>Betaproteobacteria</taxon>
        <taxon>Rhodocyclales</taxon>
        <taxon>Zoogloeaceae</taxon>
        <taxon>Uliginosibacterium</taxon>
    </lineage>
</organism>
<accession>A0ABX2IDF2</accession>
<dbReference type="PANTHER" id="PTHR30290">
    <property type="entry name" value="PERIPLASMIC BINDING COMPONENT OF ABC TRANSPORTER"/>
    <property type="match status" value="1"/>
</dbReference>
<evidence type="ECO:0000259" key="1">
    <source>
        <dbReference type="Pfam" id="PF00496"/>
    </source>
</evidence>
<name>A0ABX2IDF2_9RHOO</name>
<protein>
    <submittedName>
        <fullName evidence="2">ABC transporter substrate-binding protein</fullName>
    </submittedName>
</protein>
<keyword evidence="3" id="KW-1185">Reference proteome</keyword>
<dbReference type="Gene3D" id="3.10.105.10">
    <property type="entry name" value="Dipeptide-binding Protein, Domain 3"/>
    <property type="match status" value="1"/>
</dbReference>